<keyword evidence="13 16" id="KW-0862">Zinc</keyword>
<evidence type="ECO:0000256" key="2">
    <source>
        <dbReference type="ARBA" id="ARBA00004514"/>
    </source>
</evidence>
<evidence type="ECO:0000313" key="18">
    <source>
        <dbReference type="EMBL" id="KAB2579899.1"/>
    </source>
</evidence>
<sequence length="1628" mass="179022">MSKKAKSQLGGSRAAGAGFGGGFGFGSGASFSAFGASASPLSYVSEPPDLSSISDANTVVAFKNLSKKDSTTKAKALEDLQATVTSSATPVEEAVLEAWIQIYPRTSIDTSRRVRQLAHAVQGHIATACGKRIARHMPKVVGAWLAGLYDNDKSVSLAAQASFKSVFSTPEKLHNVRKAFQQQILDYCRNVIDKETSSTLSDERNTSPDDAEAKYNRVIASSIAAIASLLTELSAEELAKEQGSYEEAVQDDRLWDFSSYSDPAVRRAIHRLLRTCMAKQRDALSSNLPTISKAYLANALNSDQTGSAYEFSETLVALTKIYPTVWTEHYASKKTPVTKRLRQFLKRGSQGGPREYWENVSRIVSSLPKEVLPSDPAEAVEILNAIRNGIISKDEPRSNIGAAYTAYFNVTTALSSAFSEEEQRKLLTEMVLPLVLQYVKPSQETATWAVPAPQAVTLISQALEIPSMPGVLEARWERVTGVLIEDMKTSQPAQAKDYQTSQNQVDEEGQRWAAVASKLLEKSQSQAVRETLARSSSQVLKEALELLKSRNGKPYGAAGLVEAMLKSFKSFLLEDTECSDLLTSFVTNDLPSLFSSPSSSKLASILRAYSDRPEFEDVWTRTLKACVDEPEPQAKLTSLAQLLSALDSRNQIAVANPELQGLILERFRLSIQGQADWSFPKQLLKGSSVLADDTIDTVLSDLTQSLSISSQAQNALQGLSNIVQQSPDLIRKYVPTPGGSALLQKLVSITENPNDEVAEQASDLEIRIKATLSDGNSRAALKSSIFDVISRGLVEAAADSVSPSTLVELAKDLFSDYDMEKQELSENLLPPHDAWEAALKPFLAIPPHPTFAITNPLGGSVYIVEPSQQPAKMSRDSEGFSPALRMAAYTARLLAKASVSDHLPVERKAQLYRQLLLTVQLTSDNISRATSNDIFNVYNAHTENDVVEVVADIQALVADWIVKSGESWSGDNGSEHSFTRVAWNALRESSKGLSPKAFYNARAYATTISETIEMHGWPSKETAKMEDDLKGIRRSDDTFLIASFLYGHSTPLASHGSASRMCNELIAQLTGHDISRDAQGGLKQLVLLNVIVANQDGITDTIAKQRLIFFVKHLSEWLELQDGEAIPLPVRAEVYRAFSLLLPLMKDIYGEHWESILNSLIAFWSSAGHFKDQGLGYEEAIPCIHASLKLYSTLKGLQADEDPNEDLVEIWKSSQPAASNGLIELLKQSEGLDDYNHQPLKIVNEVLSRQIGSISVAQLENTEELFPLLVTESSSVQQAAFDILHKQIPAAQEEISINAALEKMTVQLPDELLSLVLEPPTKDVVEGWDFSRAMPLGLRGYLFSWLLIFDHFVNSSYKVKTDYVEHLQKEGHVPQLLDFLAEFLGHTRGKPVDISKLDITQYDPHAADTPLADAHYLTAHLYFLTLQHLPSLAKSWWIDCKSRQTVLAVESWTERFISPSIITAALTAVSEWANSADNAASDEALTVKVNQRGKEVTAGYEVDEQFMTIVIRLPPTYPLAPVLVEGVNRVAVSEQKWQAWLRNCQGVVTFSNGNLVDGLISWRRNVVGALKGQTECAICYSIISADKQLPSKRCSTCKNLFHTSCLYKWFKSSNGSSCPLCRNPFNYG</sequence>
<evidence type="ECO:0000256" key="4">
    <source>
        <dbReference type="ARBA" id="ARBA00007997"/>
    </source>
</evidence>
<evidence type="ECO:0000256" key="13">
    <source>
        <dbReference type="ARBA" id="ARBA00022833"/>
    </source>
</evidence>
<keyword evidence="10" id="KW-0677">Repeat</keyword>
<keyword evidence="12 16" id="KW-0833">Ubl conjugation pathway</keyword>
<evidence type="ECO:0000256" key="7">
    <source>
        <dbReference type="ARBA" id="ARBA00022490"/>
    </source>
</evidence>
<dbReference type="InterPro" id="IPR039795">
    <property type="entry name" value="LTN1/Rkr1"/>
</dbReference>
<dbReference type="SUPFAM" id="SSF48371">
    <property type="entry name" value="ARM repeat"/>
    <property type="match status" value="1"/>
</dbReference>
<evidence type="ECO:0000256" key="10">
    <source>
        <dbReference type="ARBA" id="ARBA00022737"/>
    </source>
</evidence>
<dbReference type="Pfam" id="PF22958">
    <property type="entry name" value="Ltn1_1st"/>
    <property type="match status" value="1"/>
</dbReference>
<evidence type="ECO:0000256" key="16">
    <source>
        <dbReference type="RuleBase" id="RU367090"/>
    </source>
</evidence>
<feature type="domain" description="RING-type" evidence="17">
    <location>
        <begin position="1576"/>
        <end position="1622"/>
    </location>
</feature>
<dbReference type="GO" id="GO:0005829">
    <property type="term" value="C:cytosol"/>
    <property type="evidence" value="ECO:0007669"/>
    <property type="project" value="UniProtKB-SubCell"/>
</dbReference>
<name>A0A5N5DPN6_9PEZI</name>
<dbReference type="InterPro" id="IPR054478">
    <property type="entry name" value="LTN1_UBC"/>
</dbReference>
<comment type="caution">
    <text evidence="18">The sequence shown here is derived from an EMBL/GenBank/DDBJ whole genome shotgun (WGS) entry which is preliminary data.</text>
</comment>
<dbReference type="PANTHER" id="PTHR12389:SF0">
    <property type="entry name" value="E3 UBIQUITIN-PROTEIN LIGASE LISTERIN"/>
    <property type="match status" value="1"/>
</dbReference>
<dbReference type="Proteomes" id="UP000325902">
    <property type="component" value="Unassembled WGS sequence"/>
</dbReference>
<comment type="subunit">
    <text evidence="16">Component of the ribosome quality control complex (RQC).</text>
</comment>
<evidence type="ECO:0000256" key="15">
    <source>
        <dbReference type="PROSITE-ProRule" id="PRU00175"/>
    </source>
</evidence>
<dbReference type="SMART" id="SM00184">
    <property type="entry name" value="RING"/>
    <property type="match status" value="1"/>
</dbReference>
<dbReference type="CDD" id="cd16491">
    <property type="entry name" value="RING-CH-C4HC3_LTN1"/>
    <property type="match status" value="1"/>
</dbReference>
<dbReference type="GO" id="GO:0043023">
    <property type="term" value="F:ribosomal large subunit binding"/>
    <property type="evidence" value="ECO:0007669"/>
    <property type="project" value="TreeGrafter"/>
</dbReference>
<dbReference type="Gene3D" id="1.25.10.10">
    <property type="entry name" value="Leucine-rich Repeat Variant"/>
    <property type="match status" value="1"/>
</dbReference>
<accession>A0A5N5DPN6</accession>
<evidence type="ECO:0000313" key="19">
    <source>
        <dbReference type="Proteomes" id="UP000325902"/>
    </source>
</evidence>
<dbReference type="UniPathway" id="UPA00143"/>
<dbReference type="InterPro" id="IPR054476">
    <property type="entry name" value="Ltn1_N"/>
</dbReference>
<dbReference type="InterPro" id="IPR039804">
    <property type="entry name" value="RING-CH-C4HC3_LTN1"/>
</dbReference>
<dbReference type="EC" id="2.3.2.27" evidence="5 16"/>
<evidence type="ECO:0000256" key="8">
    <source>
        <dbReference type="ARBA" id="ARBA00022679"/>
    </source>
</evidence>
<keyword evidence="9 16" id="KW-0479">Metal-binding</keyword>
<keyword evidence="7" id="KW-0963">Cytoplasm</keyword>
<dbReference type="PANTHER" id="PTHR12389">
    <property type="entry name" value="ZINC FINGER PROTEIN 294"/>
    <property type="match status" value="1"/>
</dbReference>
<keyword evidence="19" id="KW-1185">Reference proteome</keyword>
<dbReference type="InterPro" id="IPR013083">
    <property type="entry name" value="Znf_RING/FYVE/PHD"/>
</dbReference>
<dbReference type="SUPFAM" id="SSF57850">
    <property type="entry name" value="RING/U-box"/>
    <property type="match status" value="1"/>
</dbReference>
<dbReference type="GO" id="GO:1990116">
    <property type="term" value="P:ribosome-associated ubiquitin-dependent protein catabolic process"/>
    <property type="evidence" value="ECO:0007669"/>
    <property type="project" value="UniProtKB-UniRule"/>
</dbReference>
<dbReference type="GO" id="GO:0061630">
    <property type="term" value="F:ubiquitin protein ligase activity"/>
    <property type="evidence" value="ECO:0007669"/>
    <property type="project" value="UniProtKB-UniRule"/>
</dbReference>
<dbReference type="GO" id="GO:0072344">
    <property type="term" value="P:rescue of stalled ribosome"/>
    <property type="evidence" value="ECO:0007669"/>
    <property type="project" value="UniProtKB-UniRule"/>
</dbReference>
<dbReference type="InterPro" id="IPR011016">
    <property type="entry name" value="Znf_RING-CH"/>
</dbReference>
<comment type="similarity">
    <text evidence="4 16">Belongs to the LTN1 family.</text>
</comment>
<dbReference type="PROSITE" id="PS50089">
    <property type="entry name" value="ZF_RING_2"/>
    <property type="match status" value="1"/>
</dbReference>
<evidence type="ECO:0000256" key="3">
    <source>
        <dbReference type="ARBA" id="ARBA00004906"/>
    </source>
</evidence>
<protein>
    <recommendedName>
        <fullName evidence="6 16">E3 ubiquitin-protein ligase listerin</fullName>
        <ecNumber evidence="5 16">2.3.2.27</ecNumber>
    </recommendedName>
    <alternativeName>
        <fullName evidence="16">RING-type E3 ubiquitin transferase listerin</fullName>
    </alternativeName>
</protein>
<dbReference type="InterPro" id="IPR011989">
    <property type="entry name" value="ARM-like"/>
</dbReference>
<dbReference type="OrthoDB" id="6108at2759"/>
<dbReference type="InterPro" id="IPR054477">
    <property type="entry name" value="LTN1_E3_ligase_6th"/>
</dbReference>
<evidence type="ECO:0000256" key="9">
    <source>
        <dbReference type="ARBA" id="ARBA00022723"/>
    </source>
</evidence>
<dbReference type="EMBL" id="VCHE01000005">
    <property type="protein sequence ID" value="KAB2579899.1"/>
    <property type="molecule type" value="Genomic_DNA"/>
</dbReference>
<evidence type="ECO:0000256" key="1">
    <source>
        <dbReference type="ARBA" id="ARBA00000900"/>
    </source>
</evidence>
<comment type="function">
    <text evidence="16">E3 ubiquitin-protein ligase. Component of the ribosome quality control complex (RQC), a ribosome-associated complex that mediates ubiquitination and extraction of incompletely synthesized nascent chains for proteasomal degradation.</text>
</comment>
<dbReference type="Pfam" id="PF22999">
    <property type="entry name" value="LTN1_E3_ligase_6th"/>
    <property type="match status" value="1"/>
</dbReference>
<evidence type="ECO:0000256" key="12">
    <source>
        <dbReference type="ARBA" id="ARBA00022786"/>
    </source>
</evidence>
<dbReference type="InterPro" id="IPR016024">
    <property type="entry name" value="ARM-type_fold"/>
</dbReference>
<reference evidence="18 19" key="1">
    <citation type="journal article" date="2019" name="Sci. Rep.">
        <title>A multi-omics analysis of the grapevine pathogen Lasiodiplodia theobromae reveals that temperature affects the expression of virulence- and pathogenicity-related genes.</title>
        <authorList>
            <person name="Felix C."/>
            <person name="Meneses R."/>
            <person name="Goncalves M.F.M."/>
            <person name="Tilleman L."/>
            <person name="Duarte A.S."/>
            <person name="Jorrin-Novo J.V."/>
            <person name="Van de Peer Y."/>
            <person name="Deforce D."/>
            <person name="Van Nieuwerburgh F."/>
            <person name="Esteves A.C."/>
            <person name="Alves A."/>
        </authorList>
    </citation>
    <scope>NUCLEOTIDE SEQUENCE [LARGE SCALE GENOMIC DNA]</scope>
    <source>
        <strain evidence="18 19">LA-SOL3</strain>
    </source>
</reference>
<evidence type="ECO:0000256" key="11">
    <source>
        <dbReference type="ARBA" id="ARBA00022771"/>
    </source>
</evidence>
<dbReference type="GO" id="GO:1990112">
    <property type="term" value="C:RQC complex"/>
    <property type="evidence" value="ECO:0007669"/>
    <property type="project" value="UniProtKB-UniRule"/>
</dbReference>
<evidence type="ECO:0000259" key="17">
    <source>
        <dbReference type="PROSITE" id="PS50089"/>
    </source>
</evidence>
<dbReference type="SMART" id="SM00744">
    <property type="entry name" value="RINGv"/>
    <property type="match status" value="1"/>
</dbReference>
<evidence type="ECO:0000256" key="14">
    <source>
        <dbReference type="ARBA" id="ARBA00055150"/>
    </source>
</evidence>
<dbReference type="GO" id="GO:0016567">
    <property type="term" value="P:protein ubiquitination"/>
    <property type="evidence" value="ECO:0007669"/>
    <property type="project" value="UniProtKB-UniPathway"/>
</dbReference>
<comment type="function">
    <text evidence="14">E3 ubiquitin-protein ligase component of the ribosome quality control complex (RQC), a ribosome-associated complex that mediates ubiquitination and extraction of incompletely synthesized nascent chains for proteasomal degradation. Mediates ubiquitination of proteins derived from mRNAs lacking stop codons (non-stop proteins) and other translation arrest products induced by poly-lysine sequences and tandem rare codons. Ubiquitination leads to CDC48 recruitment for extraction and degradation of the incomplete translation product. May indirectly play a role in chromatin function and transcription.</text>
</comment>
<keyword evidence="8 16" id="KW-0808">Transferase</keyword>
<proteinExistence type="inferred from homology"/>
<comment type="catalytic activity">
    <reaction evidence="1 16">
        <text>S-ubiquitinyl-[E2 ubiquitin-conjugating enzyme]-L-cysteine + [acceptor protein]-L-lysine = [E2 ubiquitin-conjugating enzyme]-L-cysteine + N(6)-ubiquitinyl-[acceptor protein]-L-lysine.</text>
        <dbReference type="EC" id="2.3.2.27"/>
    </reaction>
</comment>
<comment type="pathway">
    <text evidence="3 16">Protein modification; protein ubiquitination.</text>
</comment>
<dbReference type="FunFam" id="3.30.40.10:FF:000038">
    <property type="entry name" value="E3 ubiquitin-protein ligase listerin"/>
    <property type="match status" value="1"/>
</dbReference>
<dbReference type="Gene3D" id="3.30.40.10">
    <property type="entry name" value="Zinc/RING finger domain, C3HC4 (zinc finger)"/>
    <property type="match status" value="1"/>
</dbReference>
<gene>
    <name evidence="18" type="primary">rkr1</name>
    <name evidence="18" type="ORF">DBV05_g1574</name>
</gene>
<dbReference type="Pfam" id="PF13639">
    <property type="entry name" value="zf-RING_2"/>
    <property type="match status" value="1"/>
</dbReference>
<evidence type="ECO:0000256" key="6">
    <source>
        <dbReference type="ARBA" id="ARBA00017157"/>
    </source>
</evidence>
<keyword evidence="11 15" id="KW-0863">Zinc-finger</keyword>
<dbReference type="InterPro" id="IPR001841">
    <property type="entry name" value="Znf_RING"/>
</dbReference>
<comment type="subcellular location">
    <subcellularLocation>
        <location evidence="2">Cytoplasm</location>
        <location evidence="2">Cytosol</location>
    </subcellularLocation>
</comment>
<evidence type="ECO:0000256" key="5">
    <source>
        <dbReference type="ARBA" id="ARBA00012483"/>
    </source>
</evidence>
<dbReference type="SMART" id="SM01197">
    <property type="entry name" value="FANCL_C"/>
    <property type="match status" value="1"/>
</dbReference>
<organism evidence="18 19">
    <name type="scientific">Lasiodiplodia theobromae</name>
    <dbReference type="NCBI Taxonomy" id="45133"/>
    <lineage>
        <taxon>Eukaryota</taxon>
        <taxon>Fungi</taxon>
        <taxon>Dikarya</taxon>
        <taxon>Ascomycota</taxon>
        <taxon>Pezizomycotina</taxon>
        <taxon>Dothideomycetes</taxon>
        <taxon>Dothideomycetes incertae sedis</taxon>
        <taxon>Botryosphaeriales</taxon>
        <taxon>Botryosphaeriaceae</taxon>
        <taxon>Lasiodiplodia</taxon>
    </lineage>
</organism>
<dbReference type="Pfam" id="PF23009">
    <property type="entry name" value="UBC_like"/>
    <property type="match status" value="1"/>
</dbReference>
<dbReference type="GO" id="GO:0008270">
    <property type="term" value="F:zinc ion binding"/>
    <property type="evidence" value="ECO:0007669"/>
    <property type="project" value="UniProtKB-KW"/>
</dbReference>